<dbReference type="OrthoDB" id="2019031at2759"/>
<dbReference type="AlphaFoldDB" id="Q4UEJ1"/>
<dbReference type="EMBL" id="CR940348">
    <property type="protein sequence ID" value="CAI74498.1"/>
    <property type="molecule type" value="Genomic_DNA"/>
</dbReference>
<evidence type="ECO:0000313" key="2">
    <source>
        <dbReference type="EMBL" id="CAI74498.1"/>
    </source>
</evidence>
<accession>Q4UEJ1</accession>
<reference evidence="2 3" key="1">
    <citation type="journal article" date="2005" name="Science">
        <title>Genome of the host-cell transforming parasite Theileria annulata compared with T. parva.</title>
        <authorList>
            <person name="Pain A."/>
            <person name="Renauld H."/>
            <person name="Berriman M."/>
            <person name="Murphy L."/>
            <person name="Yeats C.A."/>
            <person name="Weir W."/>
            <person name="Kerhornou A."/>
            <person name="Aslett M."/>
            <person name="Bishop R."/>
            <person name="Bouchier C."/>
            <person name="Cochet M."/>
            <person name="Coulson R.M.R."/>
            <person name="Cronin A."/>
            <person name="de Villiers E.P."/>
            <person name="Fraser A."/>
            <person name="Fosker N."/>
            <person name="Gardner M."/>
            <person name="Goble A."/>
            <person name="Griffiths-Jones S."/>
            <person name="Harris D.E."/>
            <person name="Katzer F."/>
            <person name="Larke N."/>
            <person name="Lord A."/>
            <person name="Maser P."/>
            <person name="McKellar S."/>
            <person name="Mooney P."/>
            <person name="Morton F."/>
            <person name="Nene V."/>
            <person name="O'Neil S."/>
            <person name="Price C."/>
            <person name="Quail M.A."/>
            <person name="Rabbinowitsch E."/>
            <person name="Rawlings N.D."/>
            <person name="Rutter S."/>
            <person name="Saunders D."/>
            <person name="Seeger K."/>
            <person name="Shah T."/>
            <person name="Squares R."/>
            <person name="Squares S."/>
            <person name="Tivey A."/>
            <person name="Walker A.R."/>
            <person name="Woodward J."/>
            <person name="Dobbelaere D.A.E."/>
            <person name="Langsley G."/>
            <person name="Rajandream M.A."/>
            <person name="McKeever D."/>
            <person name="Shiels B."/>
            <person name="Tait A."/>
            <person name="Barrell B.G."/>
            <person name="Hall N."/>
        </authorList>
    </citation>
    <scope>NUCLEOTIDE SEQUENCE [LARGE SCALE GENOMIC DNA]</scope>
    <source>
        <strain evidence="3">Ankara</strain>
    </source>
</reference>
<dbReference type="Proteomes" id="UP000001950">
    <property type="component" value="Chromosome 2"/>
</dbReference>
<dbReference type="OMA" id="VDIYICL"/>
<evidence type="ECO:0000313" key="3">
    <source>
        <dbReference type="Proteomes" id="UP000001950"/>
    </source>
</evidence>
<gene>
    <name evidence="2" type="ORF">TA13450</name>
</gene>
<dbReference type="GeneID" id="3861961"/>
<dbReference type="SMART" id="SM00952">
    <property type="entry name" value="RAP"/>
    <property type="match status" value="1"/>
</dbReference>
<dbReference type="KEGG" id="tan:TA13450"/>
<evidence type="ECO:0000259" key="1">
    <source>
        <dbReference type="PROSITE" id="PS51286"/>
    </source>
</evidence>
<dbReference type="eggNOG" id="ENOG502S12J">
    <property type="taxonomic scope" value="Eukaryota"/>
</dbReference>
<dbReference type="InParanoid" id="Q4UEJ1"/>
<dbReference type="VEuPathDB" id="PiroplasmaDB:TA13450"/>
<feature type="domain" description="RAP" evidence="1">
    <location>
        <begin position="381"/>
        <end position="443"/>
    </location>
</feature>
<dbReference type="PROSITE" id="PS51286">
    <property type="entry name" value="RAP"/>
    <property type="match status" value="1"/>
</dbReference>
<sequence length="460" mass="53540">MSIFYFLNGNNLFFYFRNCIKLSSYTSQKCSSRSNFSNYIGSTPSSKSVSTDVSHLNVNIPFNITSQPNQIYKLLLDNPYKFDIFTTLKYVEILQTSKLSDPRIVNILSQQLLCNLDKLTTARAMSRFFRVLEPSSHLTNDFFNTLISYIYEKKIYPELNLPRVWTSYFKFLGSNRIYHKELYQDLVSLYNLYLNLFLSSSDPETTGDIVPKKRLQESIATVNWCLCICRFKDHTLYETVKKIIKTHKLDTSTLVRIYWSFSILNLPTTDLSEINQLLNQTLENNSLYKLSHINQIYTILKSPSFSNGLSESEQQERNQLIETCKEYLINSKYSKNGKIISKSQKLVSDFLIRQNIPHQLEILTSDLSSVDIYICLNDEKIILEVDGPTHFIRNLDDPSETRKIGPCHFKEKLLKENGFVFISIPPIHSDTQNIKQIDEYYKELLQNSGSAHLNEIMKYN</sequence>
<name>Q4UEJ1_THEAN</name>
<dbReference type="InterPro" id="IPR013584">
    <property type="entry name" value="RAP"/>
</dbReference>
<proteinExistence type="predicted"/>
<keyword evidence="3" id="KW-1185">Reference proteome</keyword>
<dbReference type="RefSeq" id="XP_952230.1">
    <property type="nucleotide sequence ID" value="XM_947137.1"/>
</dbReference>
<protein>
    <recommendedName>
        <fullName evidence="1">RAP domain-containing protein</fullName>
    </recommendedName>
</protein>
<organism evidence="2 3">
    <name type="scientific">Theileria annulata</name>
    <dbReference type="NCBI Taxonomy" id="5874"/>
    <lineage>
        <taxon>Eukaryota</taxon>
        <taxon>Sar</taxon>
        <taxon>Alveolata</taxon>
        <taxon>Apicomplexa</taxon>
        <taxon>Aconoidasida</taxon>
        <taxon>Piroplasmida</taxon>
        <taxon>Theileriidae</taxon>
        <taxon>Theileria</taxon>
    </lineage>
</organism>